<keyword evidence="4" id="KW-0408">Iron</keyword>
<evidence type="ECO:0000259" key="6">
    <source>
        <dbReference type="Pfam" id="PF01077"/>
    </source>
</evidence>
<evidence type="ECO:0000256" key="3">
    <source>
        <dbReference type="ARBA" id="ARBA00023002"/>
    </source>
</evidence>
<keyword evidence="9" id="KW-1185">Reference proteome</keyword>
<dbReference type="GO" id="GO:0051539">
    <property type="term" value="F:4 iron, 4 sulfur cluster binding"/>
    <property type="evidence" value="ECO:0007669"/>
    <property type="project" value="UniProtKB-KW"/>
</dbReference>
<evidence type="ECO:0000313" key="9">
    <source>
        <dbReference type="Proteomes" id="UP000092840"/>
    </source>
</evidence>
<dbReference type="SUPFAM" id="SSF56014">
    <property type="entry name" value="Nitrite and sulphite reductase 4Fe-4S domain-like"/>
    <property type="match status" value="1"/>
</dbReference>
<accession>A0A1C3JW40</accession>
<keyword evidence="1" id="KW-0004">4Fe-4S</keyword>
<sequence>MNLSGCINSCAHHHIANIGILGLNKSQVDHYQITLCGRQGTDSQLGKNLGPAIAEAELPFAVCTIFDVYRKYRKVEESLIEVVDRIGLEPFKEALYPEKNL</sequence>
<dbReference type="InterPro" id="IPR045854">
    <property type="entry name" value="NO2/SO3_Rdtase_4Fe4S_sf"/>
</dbReference>
<dbReference type="Gene3D" id="3.30.413.10">
    <property type="entry name" value="Sulfite Reductase Hemoprotein, domain 1"/>
    <property type="match status" value="1"/>
</dbReference>
<dbReference type="Pfam" id="PF01077">
    <property type="entry name" value="NIR_SIR"/>
    <property type="match status" value="1"/>
</dbReference>
<feature type="domain" description="Nitrite/sulphite reductase 4Fe-4S" evidence="6">
    <location>
        <begin position="1"/>
        <end position="95"/>
    </location>
</feature>
<evidence type="ECO:0000313" key="10">
    <source>
        <dbReference type="Proteomes" id="UP000092871"/>
    </source>
</evidence>
<dbReference type="InterPro" id="IPR045169">
    <property type="entry name" value="NO2/SO3_Rdtase_4Fe4S_prot"/>
</dbReference>
<dbReference type="PANTHER" id="PTHR11493">
    <property type="entry name" value="SULFITE REDUCTASE [NADPH] SUBUNIT BETA-RELATED"/>
    <property type="match status" value="1"/>
</dbReference>
<dbReference type="PANTHER" id="PTHR11493:SF47">
    <property type="entry name" value="SULFITE REDUCTASE [NADPH] SUBUNIT BETA"/>
    <property type="match status" value="1"/>
</dbReference>
<protein>
    <submittedName>
        <fullName evidence="7">Ferredoxin-nitrite reductase</fullName>
    </submittedName>
</protein>
<dbReference type="GO" id="GO:0020037">
    <property type="term" value="F:heme binding"/>
    <property type="evidence" value="ECO:0007669"/>
    <property type="project" value="InterPro"/>
</dbReference>
<evidence type="ECO:0000313" key="7">
    <source>
        <dbReference type="EMBL" id="SBT19280.1"/>
    </source>
</evidence>
<keyword evidence="3" id="KW-0560">Oxidoreductase</keyword>
<dbReference type="InterPro" id="IPR006067">
    <property type="entry name" value="NO2/SO3_Rdtase_4Fe4S_dom"/>
</dbReference>
<dbReference type="GO" id="GO:0009337">
    <property type="term" value="C:sulfite reductase complex (NADPH)"/>
    <property type="evidence" value="ECO:0007669"/>
    <property type="project" value="TreeGrafter"/>
</dbReference>
<evidence type="ECO:0000313" key="8">
    <source>
        <dbReference type="EMBL" id="SBT20970.1"/>
    </source>
</evidence>
<evidence type="ECO:0000256" key="5">
    <source>
        <dbReference type="ARBA" id="ARBA00023014"/>
    </source>
</evidence>
<organism evidence="7 10">
    <name type="scientific">Marinomonas gallaica</name>
    <dbReference type="NCBI Taxonomy" id="1806667"/>
    <lineage>
        <taxon>Bacteria</taxon>
        <taxon>Pseudomonadati</taxon>
        <taxon>Pseudomonadota</taxon>
        <taxon>Gammaproteobacteria</taxon>
        <taxon>Oceanospirillales</taxon>
        <taxon>Oceanospirillaceae</taxon>
        <taxon>Marinomonas</taxon>
    </lineage>
</organism>
<dbReference type="AlphaFoldDB" id="A0A1C3JW40"/>
<dbReference type="GO" id="GO:0016002">
    <property type="term" value="F:sulfite reductase activity"/>
    <property type="evidence" value="ECO:0007669"/>
    <property type="project" value="TreeGrafter"/>
</dbReference>
<dbReference type="GO" id="GO:0046872">
    <property type="term" value="F:metal ion binding"/>
    <property type="evidence" value="ECO:0007669"/>
    <property type="project" value="UniProtKB-KW"/>
</dbReference>
<keyword evidence="5" id="KW-0411">Iron-sulfur</keyword>
<dbReference type="Proteomes" id="UP000092840">
    <property type="component" value="Unassembled WGS sequence"/>
</dbReference>
<dbReference type="GO" id="GO:0050311">
    <property type="term" value="F:sulfite reductase (ferredoxin) activity"/>
    <property type="evidence" value="ECO:0007669"/>
    <property type="project" value="TreeGrafter"/>
</dbReference>
<name>A0A1C3JW40_9GAMM</name>
<reference evidence="7 10" key="2">
    <citation type="submission" date="2016-06" db="EMBL/GenBank/DDBJ databases">
        <authorList>
            <person name="Kjaerup R.B."/>
            <person name="Dalgaard T.S."/>
            <person name="Juul-Madsen H.R."/>
        </authorList>
    </citation>
    <scope>NUCLEOTIDE SEQUENCE [LARGE SCALE GENOMIC DNA]</scope>
    <source>
        <strain evidence="7 10">CECT 5115</strain>
    </source>
</reference>
<keyword evidence="2" id="KW-0479">Metal-binding</keyword>
<dbReference type="EMBL" id="FLRA01000031">
    <property type="protein sequence ID" value="SBT19280.1"/>
    <property type="molecule type" value="Genomic_DNA"/>
</dbReference>
<dbReference type="GO" id="GO:0000103">
    <property type="term" value="P:sulfate assimilation"/>
    <property type="evidence" value="ECO:0007669"/>
    <property type="project" value="TreeGrafter"/>
</dbReference>
<evidence type="ECO:0000256" key="2">
    <source>
        <dbReference type="ARBA" id="ARBA00022723"/>
    </source>
</evidence>
<dbReference type="Proteomes" id="UP000092871">
    <property type="component" value="Unassembled WGS sequence"/>
</dbReference>
<reference evidence="8 9" key="1">
    <citation type="submission" date="2016-06" db="EMBL/GenBank/DDBJ databases">
        <authorList>
            <person name="Rodrigo-Torres L."/>
            <person name="Arahal D.R."/>
        </authorList>
    </citation>
    <scope>NUCLEOTIDE SEQUENCE [LARGE SCALE GENOMIC DNA]</scope>
    <source>
        <strain evidence="8 9">CECT 5116</strain>
    </source>
</reference>
<proteinExistence type="predicted"/>
<evidence type="ECO:0000256" key="4">
    <source>
        <dbReference type="ARBA" id="ARBA00023004"/>
    </source>
</evidence>
<evidence type="ECO:0000256" key="1">
    <source>
        <dbReference type="ARBA" id="ARBA00022485"/>
    </source>
</evidence>
<dbReference type="EMBL" id="FLRB01000010">
    <property type="protein sequence ID" value="SBT20970.1"/>
    <property type="molecule type" value="Genomic_DNA"/>
</dbReference>
<gene>
    <name evidence="7" type="ORF">MGA5115_03442</name>
    <name evidence="8" type="ORF">MGA5116_01557</name>
</gene>